<dbReference type="Proteomes" id="UP000076632">
    <property type="component" value="Unassembled WGS sequence"/>
</dbReference>
<feature type="compositionally biased region" description="Basic and acidic residues" evidence="1">
    <location>
        <begin position="630"/>
        <end position="639"/>
    </location>
</feature>
<feature type="compositionally biased region" description="Polar residues" evidence="1">
    <location>
        <begin position="612"/>
        <end position="628"/>
    </location>
</feature>
<feature type="compositionally biased region" description="Low complexity" evidence="1">
    <location>
        <begin position="532"/>
        <end position="545"/>
    </location>
</feature>
<protein>
    <submittedName>
        <fullName evidence="3">DUF500-domain-containing protein</fullName>
    </submittedName>
</protein>
<dbReference type="OMA" id="TFEFRPN"/>
<dbReference type="GO" id="GO:0035091">
    <property type="term" value="F:phosphatidylinositol binding"/>
    <property type="evidence" value="ECO:0007669"/>
    <property type="project" value="TreeGrafter"/>
</dbReference>
<feature type="compositionally biased region" description="Basic and acidic residues" evidence="1">
    <location>
        <begin position="463"/>
        <end position="484"/>
    </location>
</feature>
<dbReference type="CDD" id="cd11524">
    <property type="entry name" value="SYLF"/>
    <property type="match status" value="1"/>
</dbReference>
<feature type="compositionally biased region" description="Basic and acidic residues" evidence="1">
    <location>
        <begin position="690"/>
        <end position="719"/>
    </location>
</feature>
<dbReference type="Pfam" id="PF04366">
    <property type="entry name" value="Ysc84"/>
    <property type="match status" value="1"/>
</dbReference>
<name>A0A165H024_XYLHT</name>
<dbReference type="GeneID" id="28900231"/>
<proteinExistence type="predicted"/>
<feature type="region of interest" description="Disordered" evidence="1">
    <location>
        <begin position="316"/>
        <end position="719"/>
    </location>
</feature>
<evidence type="ECO:0000313" key="4">
    <source>
        <dbReference type="Proteomes" id="UP000076632"/>
    </source>
</evidence>
<reference evidence="3 4" key="1">
    <citation type="journal article" date="2016" name="Fungal Biol.">
        <title>The genome of Xylona heveae provides a window into fungal endophytism.</title>
        <authorList>
            <person name="Gazis R."/>
            <person name="Kuo A."/>
            <person name="Riley R."/>
            <person name="LaButti K."/>
            <person name="Lipzen A."/>
            <person name="Lin J."/>
            <person name="Amirebrahimi M."/>
            <person name="Hesse C.N."/>
            <person name="Spatafora J.W."/>
            <person name="Henrissat B."/>
            <person name="Hainaut M."/>
            <person name="Grigoriev I.V."/>
            <person name="Hibbett D.S."/>
        </authorList>
    </citation>
    <scope>NUCLEOTIDE SEQUENCE [LARGE SCALE GENOMIC DNA]</scope>
    <source>
        <strain evidence="3 4">TC161</strain>
    </source>
</reference>
<dbReference type="AlphaFoldDB" id="A0A165H024"/>
<gene>
    <name evidence="3" type="ORF">L228DRAFT_268199</name>
</gene>
<dbReference type="STRING" id="1328760.A0A165H024"/>
<accession>A0A165H024</accession>
<dbReference type="EMBL" id="KV407458">
    <property type="protein sequence ID" value="KZF22818.1"/>
    <property type="molecule type" value="Genomic_DNA"/>
</dbReference>
<feature type="compositionally biased region" description="Polar residues" evidence="1">
    <location>
        <begin position="320"/>
        <end position="329"/>
    </location>
</feature>
<feature type="compositionally biased region" description="Polar residues" evidence="1">
    <location>
        <begin position="574"/>
        <end position="587"/>
    </location>
</feature>
<dbReference type="InterPro" id="IPR051702">
    <property type="entry name" value="SH3_domain_YSC84-like"/>
</dbReference>
<feature type="compositionally biased region" description="Basic and acidic residues" evidence="1">
    <location>
        <begin position="441"/>
        <end position="452"/>
    </location>
</feature>
<feature type="compositionally biased region" description="Pro residues" evidence="1">
    <location>
        <begin position="511"/>
        <end position="520"/>
    </location>
</feature>
<dbReference type="InParanoid" id="A0A165H024"/>
<keyword evidence="4" id="KW-1185">Reference proteome</keyword>
<feature type="compositionally biased region" description="Acidic residues" evidence="1">
    <location>
        <begin position="592"/>
        <end position="601"/>
    </location>
</feature>
<dbReference type="OrthoDB" id="443981at2759"/>
<sequence length="719" mass="77289">MPSGMLDKTWTGGKKGFDKVWGWADKLGAPVNKLSNKLGAEAFWPTTLDKECDKAARILKSFCKDGFYEETVQKGVDGPKQKQKVLKKIPSEVIAKAKGLAIFTTMRSGLWISGAGGSGILVARKADGTWSPPSGILLHTAGLGFLVGVDIYDCVVVINTEKALEAFMKIRCTLGGEISAVAGPVGIGGVVESEVHKRQAPVWTYLKSRGFYAGVQVDGTVIIERTDENARFYSQKVGVRDILAGNVNFTPYTTRMFMETLKAAQGDRNIDESILPSEPAPGDMEVEKQGHIFGVPDEGDEDPYGVLALEREGMEIREAGTNSRPTSEQFEYRPAPTSPVYATFNRRSTESSSQKYGEGSRRVSRMSAVSNDVGTQTAENEQELRSPVSRSSLKKDAGYADGLVTSPTVSISEQEELALEKQKTHDQPSPSKRAADDDDENNHKQENGHGPENENEMSTIPLDDERDHEHEHEHEQTAASHDDISTEAVPVQTAAQPQRISRARLVTIPKRIPPALPPRNPGRRMLNAEPTSSQEVSSSDASSPSATTPAIEAGASEAHENHETPTALPADEASAQSETPTSTSATLPGSFADDDDEEDEAGFQRVSIIANHRSSQSAPAPADSNVNANHEAEAAKEESAPLTTTESSSASAKAPANNNTLEGDEFHSLPPSPDRPASPAAPILESHAAFNHDSHNGVAEAKTENGSAKKDTEDKEDFS</sequence>
<evidence type="ECO:0000256" key="1">
    <source>
        <dbReference type="SAM" id="MobiDB-lite"/>
    </source>
</evidence>
<dbReference type="InterPro" id="IPR007461">
    <property type="entry name" value="Ysc84_actin-binding"/>
</dbReference>
<evidence type="ECO:0000313" key="3">
    <source>
        <dbReference type="EMBL" id="KZF22818.1"/>
    </source>
</evidence>
<feature type="domain" description="Ysc84 actin-binding" evidence="2">
    <location>
        <begin position="139"/>
        <end position="264"/>
    </location>
</feature>
<dbReference type="RefSeq" id="XP_018188373.1">
    <property type="nucleotide sequence ID" value="XM_018335094.1"/>
</dbReference>
<dbReference type="PANTHER" id="PTHR15629:SF8">
    <property type="entry name" value="DUF500 DOMAIN PROTEIN (AFU_ORTHOLOGUE AFUA_5G07310)"/>
    <property type="match status" value="1"/>
</dbReference>
<dbReference type="PANTHER" id="PTHR15629">
    <property type="entry name" value="SH3YL1 PROTEIN"/>
    <property type="match status" value="1"/>
</dbReference>
<evidence type="ECO:0000259" key="2">
    <source>
        <dbReference type="Pfam" id="PF04366"/>
    </source>
</evidence>
<feature type="compositionally biased region" description="Low complexity" evidence="1">
    <location>
        <begin position="640"/>
        <end position="660"/>
    </location>
</feature>
<feature type="compositionally biased region" description="Polar residues" evidence="1">
    <location>
        <begin position="367"/>
        <end position="379"/>
    </location>
</feature>
<organism evidence="3 4">
    <name type="scientific">Xylona heveae (strain CBS 132557 / TC161)</name>
    <dbReference type="NCBI Taxonomy" id="1328760"/>
    <lineage>
        <taxon>Eukaryota</taxon>
        <taxon>Fungi</taxon>
        <taxon>Dikarya</taxon>
        <taxon>Ascomycota</taxon>
        <taxon>Pezizomycotina</taxon>
        <taxon>Xylonomycetes</taxon>
        <taxon>Xylonales</taxon>
        <taxon>Xylonaceae</taxon>
        <taxon>Xylona</taxon>
    </lineage>
</organism>